<sequence length="171" mass="18920">MPAPGKLHLDPHIFSKYACQTESPQHHGAFRSPDSILAFAGNAAALKRIIAMFAFAQPSQRICGRGQIGVHNLYSLEETSRTTNQRYGKVYRYIPQSLLFSQDFTPGVLGPGAYSNQPFNGPPGLRTGSNLRLCPQSNHERCVGDDNFFKCSRPGLVVPHGLYAMTVLRHY</sequence>
<reference evidence="2" key="1">
    <citation type="journal article" date="2018" name="BMC Genomics">
        <title>Genomic insights into host adaptation between the wheat stripe rust pathogen (Puccinia striiformis f. sp. tritici) and the barley stripe rust pathogen (Puccinia striiformis f. sp. hordei).</title>
        <authorList>
            <person name="Xia C."/>
            <person name="Wang M."/>
            <person name="Yin C."/>
            <person name="Cornejo O.E."/>
            <person name="Hulbert S.H."/>
            <person name="Chen X."/>
        </authorList>
    </citation>
    <scope>NUCLEOTIDE SEQUENCE [LARGE SCALE GENOMIC DNA]</scope>
    <source>
        <strain evidence="2">93-210</strain>
    </source>
</reference>
<keyword evidence="2" id="KW-1185">Reference proteome</keyword>
<evidence type="ECO:0000313" key="1">
    <source>
        <dbReference type="EMBL" id="KAI7935680.1"/>
    </source>
</evidence>
<gene>
    <name evidence="1" type="ORF">MJO28_016551</name>
</gene>
<comment type="caution">
    <text evidence="1">The sequence shown here is derived from an EMBL/GenBank/DDBJ whole genome shotgun (WGS) entry which is preliminary data.</text>
</comment>
<accession>A0ACC0DNJ0</accession>
<protein>
    <submittedName>
        <fullName evidence="1">Uncharacterized protein</fullName>
    </submittedName>
</protein>
<proteinExistence type="predicted"/>
<reference evidence="2" key="2">
    <citation type="journal article" date="2018" name="Mol. Plant Microbe Interact.">
        <title>Genome sequence resources for the wheat stripe rust pathogen (Puccinia striiformis f. sp. tritici) and the barley stripe rust pathogen (Puccinia striiformis f. sp. hordei).</title>
        <authorList>
            <person name="Xia C."/>
            <person name="Wang M."/>
            <person name="Yin C."/>
            <person name="Cornejo O.E."/>
            <person name="Hulbert S.H."/>
            <person name="Chen X."/>
        </authorList>
    </citation>
    <scope>NUCLEOTIDE SEQUENCE [LARGE SCALE GENOMIC DNA]</scope>
    <source>
        <strain evidence="2">93-210</strain>
    </source>
</reference>
<reference evidence="1 2" key="3">
    <citation type="journal article" date="2022" name="Microbiol. Spectr.">
        <title>Folding features and dynamics of 3D genome architecture in plant fungal pathogens.</title>
        <authorList>
            <person name="Xia C."/>
        </authorList>
    </citation>
    <scope>NUCLEOTIDE SEQUENCE [LARGE SCALE GENOMIC DNA]</scope>
    <source>
        <strain evidence="1 2">93-210</strain>
    </source>
</reference>
<organism evidence="1 2">
    <name type="scientific">Puccinia striiformis f. sp. tritici</name>
    <dbReference type="NCBI Taxonomy" id="168172"/>
    <lineage>
        <taxon>Eukaryota</taxon>
        <taxon>Fungi</taxon>
        <taxon>Dikarya</taxon>
        <taxon>Basidiomycota</taxon>
        <taxon>Pucciniomycotina</taxon>
        <taxon>Pucciniomycetes</taxon>
        <taxon>Pucciniales</taxon>
        <taxon>Pucciniaceae</taxon>
        <taxon>Puccinia</taxon>
    </lineage>
</organism>
<evidence type="ECO:0000313" key="2">
    <source>
        <dbReference type="Proteomes" id="UP001060170"/>
    </source>
</evidence>
<dbReference type="Proteomes" id="UP001060170">
    <property type="component" value="Chromosome 18"/>
</dbReference>
<name>A0ACC0DNJ0_9BASI</name>
<dbReference type="EMBL" id="CM045882">
    <property type="protein sequence ID" value="KAI7935680.1"/>
    <property type="molecule type" value="Genomic_DNA"/>
</dbReference>